<evidence type="ECO:0000313" key="2">
    <source>
        <dbReference type="Proteomes" id="UP000499080"/>
    </source>
</evidence>
<protein>
    <submittedName>
        <fullName evidence="1">Uncharacterized protein</fullName>
    </submittedName>
</protein>
<dbReference type="EMBL" id="BGPR01065472">
    <property type="protein sequence ID" value="GBO40283.1"/>
    <property type="molecule type" value="Genomic_DNA"/>
</dbReference>
<name>A0A4Y2WS93_ARAVE</name>
<comment type="caution">
    <text evidence="1">The sequence shown here is derived from an EMBL/GenBank/DDBJ whole genome shotgun (WGS) entry which is preliminary data.</text>
</comment>
<proteinExistence type="predicted"/>
<dbReference type="AlphaFoldDB" id="A0A4Y2WS93"/>
<dbReference type="Proteomes" id="UP000499080">
    <property type="component" value="Unassembled WGS sequence"/>
</dbReference>
<reference evidence="1 2" key="1">
    <citation type="journal article" date="2019" name="Sci. Rep.">
        <title>Orb-weaving spider Araneus ventricosus genome elucidates the spidroin gene catalogue.</title>
        <authorList>
            <person name="Kono N."/>
            <person name="Nakamura H."/>
            <person name="Ohtoshi R."/>
            <person name="Moran D.A.P."/>
            <person name="Shinohara A."/>
            <person name="Yoshida Y."/>
            <person name="Fujiwara M."/>
            <person name="Mori M."/>
            <person name="Tomita M."/>
            <person name="Arakawa K."/>
        </authorList>
    </citation>
    <scope>NUCLEOTIDE SEQUENCE [LARGE SCALE GENOMIC DNA]</scope>
</reference>
<organism evidence="1 2">
    <name type="scientific">Araneus ventricosus</name>
    <name type="common">Orbweaver spider</name>
    <name type="synonym">Epeira ventricosa</name>
    <dbReference type="NCBI Taxonomy" id="182803"/>
    <lineage>
        <taxon>Eukaryota</taxon>
        <taxon>Metazoa</taxon>
        <taxon>Ecdysozoa</taxon>
        <taxon>Arthropoda</taxon>
        <taxon>Chelicerata</taxon>
        <taxon>Arachnida</taxon>
        <taxon>Araneae</taxon>
        <taxon>Araneomorphae</taxon>
        <taxon>Entelegynae</taxon>
        <taxon>Araneoidea</taxon>
        <taxon>Araneidae</taxon>
        <taxon>Araneus</taxon>
    </lineage>
</organism>
<sequence length="95" mass="10532">MFCTVDSNPIWSRLYSHIHESKIQNKGGVQPEIEICLSSNMRVRPGLSGETGPILCYTCRKPSSSLSDGSKPFVANAHIALPVFEICWLRANPKD</sequence>
<evidence type="ECO:0000313" key="1">
    <source>
        <dbReference type="EMBL" id="GBO40283.1"/>
    </source>
</evidence>
<accession>A0A4Y2WS93</accession>
<gene>
    <name evidence="1" type="ORF">AVEN_213882_1</name>
</gene>
<keyword evidence="2" id="KW-1185">Reference proteome</keyword>